<sequence length="303" mass="33227">MHGNGVSLVVGIDGTLGSRLAAALSRFQWPVLGTTRRKTTVTDHRLFLDLQDIPSAWEPPTTIDVAYLCAGITTLETCRRDPVTTAYLNVDCLCGLIQHLITHEAFIVYVSSNLVFDGTTPRNSADVPYSPTTEYGRQKVAVEKFLRSWDDSWAIVRLTKVLGAQSLLHDWAGMLKRQQPVSPFYDMTVSPVPLAAAISVLLFIGQGRMPGIWQVSGDGDISYAEAARIGARALGVDECLVQPIASTHSGENRELVPRYTSLKTERLHSELGLSIPPVAWTIHTAFTCPTRLNGTLARQQGER</sequence>
<proteinExistence type="inferred from homology"/>
<comment type="function">
    <text evidence="2">Catalyzes the reduction of dTDP-6-deoxy-L-lyxo-4-hexulose to yield dTDP-L-rhamnose.</text>
</comment>
<dbReference type="Pfam" id="PF04321">
    <property type="entry name" value="RmlD_sub_bind"/>
    <property type="match status" value="1"/>
</dbReference>
<dbReference type="EMBL" id="WJJP01000522">
    <property type="protein sequence ID" value="MBD3326080.1"/>
    <property type="molecule type" value="Genomic_DNA"/>
</dbReference>
<dbReference type="PANTHER" id="PTHR10491">
    <property type="entry name" value="DTDP-4-DEHYDRORHAMNOSE REDUCTASE"/>
    <property type="match status" value="1"/>
</dbReference>
<reference evidence="4" key="1">
    <citation type="submission" date="2019-11" db="EMBL/GenBank/DDBJ databases">
        <title>Microbial mats filling the niche in hypersaline microbial mats.</title>
        <authorList>
            <person name="Wong H.L."/>
            <person name="Macleod F.I."/>
            <person name="White R.A. III"/>
            <person name="Burns B.P."/>
        </authorList>
    </citation>
    <scope>NUCLEOTIDE SEQUENCE</scope>
    <source>
        <strain evidence="4">Rbin_158</strain>
    </source>
</reference>
<dbReference type="GO" id="GO:0048270">
    <property type="term" value="F:methionine adenosyltransferase regulator activity"/>
    <property type="evidence" value="ECO:0007669"/>
    <property type="project" value="TreeGrafter"/>
</dbReference>
<evidence type="ECO:0000313" key="4">
    <source>
        <dbReference type="EMBL" id="MBD3326080.1"/>
    </source>
</evidence>
<dbReference type="InterPro" id="IPR005913">
    <property type="entry name" value="dTDP_dehydrorham_reduct"/>
</dbReference>
<gene>
    <name evidence="4" type="ORF">GF339_15955</name>
</gene>
<evidence type="ECO:0000259" key="3">
    <source>
        <dbReference type="Pfam" id="PF04321"/>
    </source>
</evidence>
<comment type="caution">
    <text evidence="4">The sequence shown here is derived from an EMBL/GenBank/DDBJ whole genome shotgun (WGS) entry which is preliminary data.</text>
</comment>
<evidence type="ECO:0000256" key="1">
    <source>
        <dbReference type="ARBA" id="ARBA00010944"/>
    </source>
</evidence>
<protein>
    <recommendedName>
        <fullName evidence="2">dTDP-4-dehydrorhamnose reductase</fullName>
        <ecNumber evidence="2">1.1.1.133</ecNumber>
    </recommendedName>
</protein>
<accession>A0A9D5JXS4</accession>
<comment type="pathway">
    <text evidence="2">Carbohydrate biosynthesis; dTDP-L-rhamnose biosynthesis.</text>
</comment>
<organism evidence="4 5">
    <name type="scientific">candidate division KSB3 bacterium</name>
    <dbReference type="NCBI Taxonomy" id="2044937"/>
    <lineage>
        <taxon>Bacteria</taxon>
        <taxon>candidate division KSB3</taxon>
    </lineage>
</organism>
<dbReference type="AlphaFoldDB" id="A0A9D5JXS4"/>
<evidence type="ECO:0000256" key="2">
    <source>
        <dbReference type="RuleBase" id="RU364082"/>
    </source>
</evidence>
<dbReference type="Gene3D" id="3.40.50.720">
    <property type="entry name" value="NAD(P)-binding Rossmann-like Domain"/>
    <property type="match status" value="1"/>
</dbReference>
<dbReference type="GO" id="GO:0008831">
    <property type="term" value="F:dTDP-4-dehydrorhamnose reductase activity"/>
    <property type="evidence" value="ECO:0007669"/>
    <property type="project" value="UniProtKB-EC"/>
</dbReference>
<dbReference type="GO" id="GO:0048269">
    <property type="term" value="C:methionine adenosyltransferase complex"/>
    <property type="evidence" value="ECO:0007669"/>
    <property type="project" value="TreeGrafter"/>
</dbReference>
<dbReference type="EC" id="1.1.1.133" evidence="2"/>
<comment type="similarity">
    <text evidence="1 2">Belongs to the dTDP-4-dehydrorhamnose reductase family.</text>
</comment>
<dbReference type="InterPro" id="IPR029903">
    <property type="entry name" value="RmlD-like-bd"/>
</dbReference>
<dbReference type="Proteomes" id="UP000649604">
    <property type="component" value="Unassembled WGS sequence"/>
</dbReference>
<dbReference type="SUPFAM" id="SSF51735">
    <property type="entry name" value="NAD(P)-binding Rossmann-fold domains"/>
    <property type="match status" value="1"/>
</dbReference>
<evidence type="ECO:0000313" key="5">
    <source>
        <dbReference type="Proteomes" id="UP000649604"/>
    </source>
</evidence>
<dbReference type="InterPro" id="IPR036291">
    <property type="entry name" value="NAD(P)-bd_dom_sf"/>
</dbReference>
<name>A0A9D5JXS4_9BACT</name>
<keyword evidence="2" id="KW-0560">Oxidoreductase</keyword>
<keyword evidence="2" id="KW-0521">NADP</keyword>
<dbReference type="GO" id="GO:0006556">
    <property type="term" value="P:S-adenosylmethionine biosynthetic process"/>
    <property type="evidence" value="ECO:0007669"/>
    <property type="project" value="TreeGrafter"/>
</dbReference>
<feature type="domain" description="RmlD-like substrate binding" evidence="3">
    <location>
        <begin position="8"/>
        <end position="277"/>
    </location>
</feature>
<dbReference type="PANTHER" id="PTHR10491:SF4">
    <property type="entry name" value="METHIONINE ADENOSYLTRANSFERASE 2 SUBUNIT BETA"/>
    <property type="match status" value="1"/>
</dbReference>